<name>A0A379B482_9PAST</name>
<keyword evidence="4 7" id="KW-0812">Transmembrane</keyword>
<gene>
    <name evidence="8" type="ORF">NCTC10699_00657</name>
</gene>
<dbReference type="InterPro" id="IPR032808">
    <property type="entry name" value="DoxX"/>
</dbReference>
<dbReference type="Pfam" id="PF07681">
    <property type="entry name" value="DoxX"/>
    <property type="match status" value="1"/>
</dbReference>
<dbReference type="InterPro" id="IPR051907">
    <property type="entry name" value="DoxX-like_oxidoreductase"/>
</dbReference>
<feature type="transmembrane region" description="Helical" evidence="7">
    <location>
        <begin position="107"/>
        <end position="127"/>
    </location>
</feature>
<accession>A0A379B482</accession>
<protein>
    <submittedName>
        <fullName evidence="8">DoxX</fullName>
    </submittedName>
</protein>
<keyword evidence="5 7" id="KW-1133">Transmembrane helix</keyword>
<organism evidence="8 9">
    <name type="scientific">[Pasteurella] mairii</name>
    <dbReference type="NCBI Taxonomy" id="757"/>
    <lineage>
        <taxon>Bacteria</taxon>
        <taxon>Pseudomonadati</taxon>
        <taxon>Pseudomonadota</taxon>
        <taxon>Gammaproteobacteria</taxon>
        <taxon>Pasteurellales</taxon>
        <taxon>Pasteurellaceae</taxon>
    </lineage>
</organism>
<dbReference type="Proteomes" id="UP000254280">
    <property type="component" value="Unassembled WGS sequence"/>
</dbReference>
<feature type="transmembrane region" description="Helical" evidence="7">
    <location>
        <begin position="82"/>
        <end position="101"/>
    </location>
</feature>
<dbReference type="PANTHER" id="PTHR33452:SF4">
    <property type="entry name" value="BLL4328 PROTEIN"/>
    <property type="match status" value="1"/>
</dbReference>
<evidence type="ECO:0000256" key="2">
    <source>
        <dbReference type="ARBA" id="ARBA00006679"/>
    </source>
</evidence>
<evidence type="ECO:0000256" key="4">
    <source>
        <dbReference type="ARBA" id="ARBA00022692"/>
    </source>
</evidence>
<feature type="transmembrane region" description="Helical" evidence="7">
    <location>
        <begin position="7"/>
        <end position="24"/>
    </location>
</feature>
<dbReference type="EMBL" id="UGSS01000002">
    <property type="protein sequence ID" value="SUB33058.1"/>
    <property type="molecule type" value="Genomic_DNA"/>
</dbReference>
<dbReference type="PANTHER" id="PTHR33452">
    <property type="entry name" value="OXIDOREDUCTASE CATD-RELATED"/>
    <property type="match status" value="1"/>
</dbReference>
<keyword evidence="6 7" id="KW-0472">Membrane</keyword>
<comment type="similarity">
    <text evidence="2">Belongs to the DoxX family.</text>
</comment>
<dbReference type="GO" id="GO:0005886">
    <property type="term" value="C:plasma membrane"/>
    <property type="evidence" value="ECO:0007669"/>
    <property type="project" value="UniProtKB-SubCell"/>
</dbReference>
<keyword evidence="9" id="KW-1185">Reference proteome</keyword>
<dbReference type="OrthoDB" id="346004at2"/>
<proteinExistence type="inferred from homology"/>
<evidence type="ECO:0000256" key="6">
    <source>
        <dbReference type="ARBA" id="ARBA00023136"/>
    </source>
</evidence>
<evidence type="ECO:0000313" key="8">
    <source>
        <dbReference type="EMBL" id="SUB33058.1"/>
    </source>
</evidence>
<dbReference type="AlphaFoldDB" id="A0A379B482"/>
<evidence type="ECO:0000256" key="3">
    <source>
        <dbReference type="ARBA" id="ARBA00022475"/>
    </source>
</evidence>
<comment type="subcellular location">
    <subcellularLocation>
        <location evidence="1">Cell membrane</location>
        <topology evidence="1">Multi-pass membrane protein</topology>
    </subcellularLocation>
</comment>
<feature type="transmembrane region" description="Helical" evidence="7">
    <location>
        <begin position="44"/>
        <end position="70"/>
    </location>
</feature>
<sequence>MNILENLKPYILGLLRILAGYLYFLHGTAKLFEFPVSMTSGNGAVALFSLMGVAAILELVGGLLLLLGLFTRITSFLLSGQMAVAYLIAHASAATFLFPPANKGEIAVLYALLFFYFVFSGPGAFALDNRKKAST</sequence>
<evidence type="ECO:0000313" key="9">
    <source>
        <dbReference type="Proteomes" id="UP000254280"/>
    </source>
</evidence>
<evidence type="ECO:0000256" key="1">
    <source>
        <dbReference type="ARBA" id="ARBA00004651"/>
    </source>
</evidence>
<reference evidence="8 9" key="1">
    <citation type="submission" date="2018-06" db="EMBL/GenBank/DDBJ databases">
        <authorList>
            <consortium name="Pathogen Informatics"/>
            <person name="Doyle S."/>
        </authorList>
    </citation>
    <scope>NUCLEOTIDE SEQUENCE [LARGE SCALE GENOMIC DNA]</scope>
    <source>
        <strain evidence="8 9">NCTC10699</strain>
    </source>
</reference>
<keyword evidence="3" id="KW-1003">Cell membrane</keyword>
<evidence type="ECO:0000256" key="7">
    <source>
        <dbReference type="SAM" id="Phobius"/>
    </source>
</evidence>
<evidence type="ECO:0000256" key="5">
    <source>
        <dbReference type="ARBA" id="ARBA00022989"/>
    </source>
</evidence>